<dbReference type="AlphaFoldDB" id="A0A9P4TT28"/>
<feature type="non-terminal residue" evidence="1">
    <location>
        <position position="207"/>
    </location>
</feature>
<protein>
    <submittedName>
        <fullName evidence="1">Uncharacterized protein</fullName>
    </submittedName>
</protein>
<accession>A0A9P4TT28</accession>
<feature type="non-terminal residue" evidence="1">
    <location>
        <position position="1"/>
    </location>
</feature>
<reference evidence="1" key="1">
    <citation type="journal article" date="2020" name="Stud. Mycol.">
        <title>101 Dothideomycetes genomes: a test case for predicting lifestyles and emergence of pathogens.</title>
        <authorList>
            <person name="Haridas S."/>
            <person name="Albert R."/>
            <person name="Binder M."/>
            <person name="Bloem J."/>
            <person name="Labutti K."/>
            <person name="Salamov A."/>
            <person name="Andreopoulos B."/>
            <person name="Baker S."/>
            <person name="Barry K."/>
            <person name="Bills G."/>
            <person name="Bluhm B."/>
            <person name="Cannon C."/>
            <person name="Castanera R."/>
            <person name="Culley D."/>
            <person name="Daum C."/>
            <person name="Ezra D."/>
            <person name="Gonzalez J."/>
            <person name="Henrissat B."/>
            <person name="Kuo A."/>
            <person name="Liang C."/>
            <person name="Lipzen A."/>
            <person name="Lutzoni F."/>
            <person name="Magnuson J."/>
            <person name="Mondo S."/>
            <person name="Nolan M."/>
            <person name="Ohm R."/>
            <person name="Pangilinan J."/>
            <person name="Park H.-J."/>
            <person name="Ramirez L."/>
            <person name="Alfaro M."/>
            <person name="Sun H."/>
            <person name="Tritt A."/>
            <person name="Yoshinaga Y."/>
            <person name="Zwiers L.-H."/>
            <person name="Turgeon B."/>
            <person name="Goodwin S."/>
            <person name="Spatafora J."/>
            <person name="Crous P."/>
            <person name="Grigoriev I."/>
        </authorList>
    </citation>
    <scope>NUCLEOTIDE SEQUENCE</scope>
    <source>
        <strain evidence="1">CBS 130266</strain>
    </source>
</reference>
<name>A0A9P4TT28_9PEZI</name>
<evidence type="ECO:0000313" key="2">
    <source>
        <dbReference type="Proteomes" id="UP000800235"/>
    </source>
</evidence>
<dbReference type="EMBL" id="MU007097">
    <property type="protein sequence ID" value="KAF2421521.1"/>
    <property type="molecule type" value="Genomic_DNA"/>
</dbReference>
<organism evidence="1 2">
    <name type="scientific">Tothia fuscella</name>
    <dbReference type="NCBI Taxonomy" id="1048955"/>
    <lineage>
        <taxon>Eukaryota</taxon>
        <taxon>Fungi</taxon>
        <taxon>Dikarya</taxon>
        <taxon>Ascomycota</taxon>
        <taxon>Pezizomycotina</taxon>
        <taxon>Dothideomycetes</taxon>
        <taxon>Pleosporomycetidae</taxon>
        <taxon>Venturiales</taxon>
        <taxon>Cylindrosympodiaceae</taxon>
        <taxon>Tothia</taxon>
    </lineage>
</organism>
<evidence type="ECO:0000313" key="1">
    <source>
        <dbReference type="EMBL" id="KAF2421521.1"/>
    </source>
</evidence>
<gene>
    <name evidence="1" type="ORF">EJ08DRAFT_550397</name>
</gene>
<dbReference type="Proteomes" id="UP000800235">
    <property type="component" value="Unassembled WGS sequence"/>
</dbReference>
<proteinExistence type="predicted"/>
<keyword evidence="2" id="KW-1185">Reference proteome</keyword>
<sequence length="207" mass="23628">SRLEVCATLRQHQMPCVAWFEDVLYYFGVPTCLFDLYILVPDIDRAAKVLQGQEWALLTTVPARIGNSLVQLRQHLASELVLLSAEDWGFPFTGKDHHVLPKSTSQPFFPNLSDFLDSLIGKWLDTSADGTLLWSHLACHIAYLNEHALPLRDGTYGNNLKYEHRQFHMDIISGSMQTLSLPFLKHERSIREALRRGEYTIRKCSAS</sequence>
<comment type="caution">
    <text evidence="1">The sequence shown here is derived from an EMBL/GenBank/DDBJ whole genome shotgun (WGS) entry which is preliminary data.</text>
</comment>
<dbReference type="OrthoDB" id="2730545at2759"/>